<evidence type="ECO:0000256" key="1">
    <source>
        <dbReference type="SAM" id="Phobius"/>
    </source>
</evidence>
<gene>
    <name evidence="2" type="ORF">DU478_11945</name>
</gene>
<dbReference type="AlphaFoldDB" id="A0A369TKR5"/>
<keyword evidence="3" id="KW-1185">Reference proteome</keyword>
<keyword evidence="1" id="KW-1133">Transmembrane helix</keyword>
<evidence type="ECO:0000313" key="3">
    <source>
        <dbReference type="Proteomes" id="UP000253977"/>
    </source>
</evidence>
<protein>
    <submittedName>
        <fullName evidence="2">Uncharacterized protein</fullName>
    </submittedName>
</protein>
<dbReference type="RefSeq" id="WP_114511205.1">
    <property type="nucleotide sequence ID" value="NZ_QPMK01000008.1"/>
</dbReference>
<dbReference type="Proteomes" id="UP000253977">
    <property type="component" value="Unassembled WGS sequence"/>
</dbReference>
<comment type="caution">
    <text evidence="2">The sequence shown here is derived from an EMBL/GenBank/DDBJ whole genome shotgun (WGS) entry which is preliminary data.</text>
</comment>
<keyword evidence="1" id="KW-0812">Transmembrane</keyword>
<reference evidence="2 3" key="1">
    <citation type="submission" date="2018-07" db="EMBL/GenBank/DDBJ databases">
        <title>Thalassococcus profundi sp. nov., a marine bacterium isolated from deep seawater of Okinawa Trough.</title>
        <authorList>
            <person name="Yu M."/>
        </authorList>
    </citation>
    <scope>NUCLEOTIDE SEQUENCE [LARGE SCALE GENOMIC DNA]</scope>
    <source>
        <strain evidence="2 3">WRAS1</strain>
    </source>
</reference>
<evidence type="ECO:0000313" key="2">
    <source>
        <dbReference type="EMBL" id="RDD65929.1"/>
    </source>
</evidence>
<feature type="transmembrane region" description="Helical" evidence="1">
    <location>
        <begin position="6"/>
        <end position="28"/>
    </location>
</feature>
<name>A0A369TKR5_9RHOB</name>
<sequence>MDYLRLIGGLAGLFCGSAALACGSFGIARRRAIPRLSTGLSVIGCARAKIAPGDAALPTQFALPFTDTPVTGQRMLPHRQRPDFNLAAIPPDSDSARMRRRLRLQIHVSSIIA</sequence>
<dbReference type="EMBL" id="QPMK01000008">
    <property type="protein sequence ID" value="RDD65929.1"/>
    <property type="molecule type" value="Genomic_DNA"/>
</dbReference>
<proteinExistence type="predicted"/>
<organism evidence="2 3">
    <name type="scientific">Thalassococcus profundi</name>
    <dbReference type="NCBI Taxonomy" id="2282382"/>
    <lineage>
        <taxon>Bacteria</taxon>
        <taxon>Pseudomonadati</taxon>
        <taxon>Pseudomonadota</taxon>
        <taxon>Alphaproteobacteria</taxon>
        <taxon>Rhodobacterales</taxon>
        <taxon>Roseobacteraceae</taxon>
        <taxon>Thalassococcus</taxon>
    </lineage>
</organism>
<dbReference type="PROSITE" id="PS51257">
    <property type="entry name" value="PROKAR_LIPOPROTEIN"/>
    <property type="match status" value="1"/>
</dbReference>
<keyword evidence="1" id="KW-0472">Membrane</keyword>
<accession>A0A369TKR5</accession>